<sequence>MTGDKDPCRHRTDQPVTTLLSDRQALAIWSPQLVQYGCGIFRTCKTKGEIISVVIVTPDQARNEGERNRSDIGDASLQKWSRLQDNGVPSVQDGLSHPEQRWPLNNFRPRVYLERALLKISLQQNDHKEVISSSQTLPLEWEHREPSGDQPCRPVAVCYLQPAKIPVSDARCYIAAPSSIKSRDSRAIVARPEQKCGPVEAVDVTKVAGQSWGFFLSPASETSRHTLGFRQFNFQTYDIFFIVCHDKRTQVSPVGLVCEDATAKGFAVAAAAGYDGSDIDNDDVREAIAAVVAVYCGDDGDPDRSSGLNSAGERYVCVWDPVGGGEISNSPGIQLAACQDSLHVYHKAQHLLNQEFITNRSVSKSSAPGSLHSLTYRSKQTVFRFAAFQTTFPELSNRGLYRN</sequence>
<gene>
    <name evidence="1" type="ORF">RRG08_033447</name>
</gene>
<comment type="caution">
    <text evidence="1">The sequence shown here is derived from an EMBL/GenBank/DDBJ whole genome shotgun (WGS) entry which is preliminary data.</text>
</comment>
<evidence type="ECO:0000313" key="2">
    <source>
        <dbReference type="Proteomes" id="UP001283361"/>
    </source>
</evidence>
<reference evidence="1" key="1">
    <citation type="journal article" date="2023" name="G3 (Bethesda)">
        <title>A reference genome for the long-term kleptoplast-retaining sea slug Elysia crispata morphotype clarki.</title>
        <authorList>
            <person name="Eastman K.E."/>
            <person name="Pendleton A.L."/>
            <person name="Shaikh M.A."/>
            <person name="Suttiyut T."/>
            <person name="Ogas R."/>
            <person name="Tomko P."/>
            <person name="Gavelis G."/>
            <person name="Widhalm J.R."/>
            <person name="Wisecaver J.H."/>
        </authorList>
    </citation>
    <scope>NUCLEOTIDE SEQUENCE</scope>
    <source>
        <strain evidence="1">ECLA1</strain>
    </source>
</reference>
<keyword evidence="2" id="KW-1185">Reference proteome</keyword>
<organism evidence="1 2">
    <name type="scientific">Elysia crispata</name>
    <name type="common">lettuce slug</name>
    <dbReference type="NCBI Taxonomy" id="231223"/>
    <lineage>
        <taxon>Eukaryota</taxon>
        <taxon>Metazoa</taxon>
        <taxon>Spiralia</taxon>
        <taxon>Lophotrochozoa</taxon>
        <taxon>Mollusca</taxon>
        <taxon>Gastropoda</taxon>
        <taxon>Heterobranchia</taxon>
        <taxon>Euthyneura</taxon>
        <taxon>Panpulmonata</taxon>
        <taxon>Sacoglossa</taxon>
        <taxon>Placobranchoidea</taxon>
        <taxon>Plakobranchidae</taxon>
        <taxon>Elysia</taxon>
    </lineage>
</organism>
<dbReference type="Proteomes" id="UP001283361">
    <property type="component" value="Unassembled WGS sequence"/>
</dbReference>
<name>A0AAE1AU89_9GAST</name>
<dbReference type="AlphaFoldDB" id="A0AAE1AU89"/>
<evidence type="ECO:0000313" key="1">
    <source>
        <dbReference type="EMBL" id="KAK3793870.1"/>
    </source>
</evidence>
<protein>
    <submittedName>
        <fullName evidence="1">Uncharacterized protein</fullName>
    </submittedName>
</protein>
<dbReference type="EMBL" id="JAWDGP010001166">
    <property type="protein sequence ID" value="KAK3793870.1"/>
    <property type="molecule type" value="Genomic_DNA"/>
</dbReference>
<proteinExistence type="predicted"/>
<accession>A0AAE1AU89</accession>